<proteinExistence type="predicted"/>
<keyword evidence="2" id="KW-1185">Reference proteome</keyword>
<dbReference type="Proteomes" id="UP001321473">
    <property type="component" value="Unassembled WGS sequence"/>
</dbReference>
<protein>
    <submittedName>
        <fullName evidence="1">Uncharacterized protein</fullName>
    </submittedName>
</protein>
<dbReference type="EMBL" id="JARKHS020022663">
    <property type="protein sequence ID" value="KAK8769391.1"/>
    <property type="molecule type" value="Genomic_DNA"/>
</dbReference>
<name>A0AAQ4E3W6_AMBAM</name>
<evidence type="ECO:0000313" key="2">
    <source>
        <dbReference type="Proteomes" id="UP001321473"/>
    </source>
</evidence>
<accession>A0AAQ4E3W6</accession>
<gene>
    <name evidence="1" type="ORF">V5799_014144</name>
</gene>
<organism evidence="1 2">
    <name type="scientific">Amblyomma americanum</name>
    <name type="common">Lone star tick</name>
    <dbReference type="NCBI Taxonomy" id="6943"/>
    <lineage>
        <taxon>Eukaryota</taxon>
        <taxon>Metazoa</taxon>
        <taxon>Ecdysozoa</taxon>
        <taxon>Arthropoda</taxon>
        <taxon>Chelicerata</taxon>
        <taxon>Arachnida</taxon>
        <taxon>Acari</taxon>
        <taxon>Parasitiformes</taxon>
        <taxon>Ixodida</taxon>
        <taxon>Ixodoidea</taxon>
        <taxon>Ixodidae</taxon>
        <taxon>Amblyomminae</taxon>
        <taxon>Amblyomma</taxon>
    </lineage>
</organism>
<comment type="caution">
    <text evidence="1">The sequence shown here is derived from an EMBL/GenBank/DDBJ whole genome shotgun (WGS) entry which is preliminary data.</text>
</comment>
<dbReference type="AlphaFoldDB" id="A0AAQ4E3W6"/>
<sequence>MIFAGVHAAKLVYPRLLQERAGDGRLLLRIHDTLILNLEKASVAAPNLYVHSQESGRPVVDVLDGQEFNDNLYEDANNLATITLLRSGDSLQVKGLVGPQHRIEPLMNAERSGGGLVAHIIHEISQSTGVDKAIPIPETGVNALLQARNAGPTPNVPSNVTVEIFVITDKPHHGHFKHTSELIAYICVMLNSVNLRFKKLTMPRVRLLLVGVEKTSVIISKAPFHCSKTRSTCAPWIVRRH</sequence>
<evidence type="ECO:0000313" key="1">
    <source>
        <dbReference type="EMBL" id="KAK8769391.1"/>
    </source>
</evidence>
<reference evidence="1 2" key="1">
    <citation type="journal article" date="2023" name="Arcadia Sci">
        <title>De novo assembly of a long-read Amblyomma americanum tick genome.</title>
        <authorList>
            <person name="Chou S."/>
            <person name="Poskanzer K.E."/>
            <person name="Rollins M."/>
            <person name="Thuy-Boun P.S."/>
        </authorList>
    </citation>
    <scope>NUCLEOTIDE SEQUENCE [LARGE SCALE GENOMIC DNA]</scope>
    <source>
        <strain evidence="1">F_SG_1</strain>
        <tissue evidence="1">Salivary glands</tissue>
    </source>
</reference>